<keyword evidence="2" id="KW-1185">Reference proteome</keyword>
<dbReference type="Proteomes" id="UP000192408">
    <property type="component" value="Unassembled WGS sequence"/>
</dbReference>
<protein>
    <submittedName>
        <fullName evidence="1">Uncharacterized protein</fullName>
    </submittedName>
</protein>
<proteinExistence type="predicted"/>
<name>A0A1W1V3H5_9PAST</name>
<gene>
    <name evidence="1" type="ORF">SAMN05660772_02751</name>
</gene>
<sequence>MALLSDDTLVFFEKSLDKYEIVLSPFSVEINSYVSIQCIVEGDMATILSFNYGKYTNLNYGEARAELEFIRALEAKYFEANSYIELSPKNRLKLFKMFV</sequence>
<evidence type="ECO:0000313" key="2">
    <source>
        <dbReference type="Proteomes" id="UP000192408"/>
    </source>
</evidence>
<organism evidence="1 2">
    <name type="scientific">Pasteurella testudinis DSM 23072</name>
    <dbReference type="NCBI Taxonomy" id="1122938"/>
    <lineage>
        <taxon>Bacteria</taxon>
        <taxon>Pseudomonadati</taxon>
        <taxon>Pseudomonadota</taxon>
        <taxon>Gammaproteobacteria</taxon>
        <taxon>Pasteurellales</taxon>
        <taxon>Pasteurellaceae</taxon>
        <taxon>Pasteurella</taxon>
    </lineage>
</organism>
<dbReference type="EMBL" id="FWWV01000037">
    <property type="protein sequence ID" value="SMB87848.1"/>
    <property type="molecule type" value="Genomic_DNA"/>
</dbReference>
<dbReference type="STRING" id="1122938.SAMN05660772_02751"/>
<evidence type="ECO:0000313" key="1">
    <source>
        <dbReference type="EMBL" id="SMB87848.1"/>
    </source>
</evidence>
<dbReference type="AlphaFoldDB" id="A0A1W1V3H5"/>
<accession>A0A1W1V3H5</accession>
<reference evidence="2" key="1">
    <citation type="submission" date="2017-04" db="EMBL/GenBank/DDBJ databases">
        <authorList>
            <person name="Varghese N."/>
            <person name="Submissions S."/>
        </authorList>
    </citation>
    <scope>NUCLEOTIDE SEQUENCE [LARGE SCALE GENOMIC DNA]</scope>
    <source>
        <strain evidence="2">DSM 23072</strain>
    </source>
</reference>